<accession>A0AA41V169</accession>
<protein>
    <recommendedName>
        <fullName evidence="7">Late embryogenesis abundant protein LEA-2 subgroup domain-containing protein</fullName>
    </recommendedName>
</protein>
<evidence type="ECO:0000256" key="1">
    <source>
        <dbReference type="ARBA" id="ARBA00004167"/>
    </source>
</evidence>
<feature type="compositionally biased region" description="Low complexity" evidence="5">
    <location>
        <begin position="1"/>
        <end position="29"/>
    </location>
</feature>
<organism evidence="8 9">
    <name type="scientific">Papaver nudicaule</name>
    <name type="common">Iceland poppy</name>
    <dbReference type="NCBI Taxonomy" id="74823"/>
    <lineage>
        <taxon>Eukaryota</taxon>
        <taxon>Viridiplantae</taxon>
        <taxon>Streptophyta</taxon>
        <taxon>Embryophyta</taxon>
        <taxon>Tracheophyta</taxon>
        <taxon>Spermatophyta</taxon>
        <taxon>Magnoliopsida</taxon>
        <taxon>Ranunculales</taxon>
        <taxon>Papaveraceae</taxon>
        <taxon>Papaveroideae</taxon>
        <taxon>Papaver</taxon>
    </lineage>
</organism>
<sequence>MSSTTTPPAPAAAADDPNKPVTGYPTTGNYPPPPQTSYQQNYHQTGYPAQTSNYPPPPPGTGYPYSAPPPPYYNPNPYPHPHPHQTYDPQRATFLRRVIIAGISVFLIIGAITFILWLVIRPHLPDFRVDSASVTNFNVTNSQLTANWEIGFFVRNPNKKMTIFYDRIEGSIFYKDESLTETSLVPFFQEKKNETTISTRFTAMGTYVGERTAKEMVGDKNNGGGVRFNVRMLAWVRFRSGAWRTRRHLMRVFCEDVRIGFSNTTSSTGTLSGSSKVCEVDL</sequence>
<dbReference type="PANTHER" id="PTHR31234:SF55">
    <property type="entry name" value="LATE EMBRYOGENESIS ABUNDANT (LEA) HYDROXYPROLINE-RICH GLYCOPROTEIN FAMILY"/>
    <property type="match status" value="1"/>
</dbReference>
<dbReference type="InterPro" id="IPR004864">
    <property type="entry name" value="LEA_2"/>
</dbReference>
<dbReference type="EMBL" id="JAJJMA010071305">
    <property type="protein sequence ID" value="MCL7027709.1"/>
    <property type="molecule type" value="Genomic_DNA"/>
</dbReference>
<dbReference type="Pfam" id="PF03168">
    <property type="entry name" value="LEA_2"/>
    <property type="match status" value="1"/>
</dbReference>
<keyword evidence="4 6" id="KW-0472">Membrane</keyword>
<proteinExistence type="predicted"/>
<dbReference type="PANTHER" id="PTHR31234">
    <property type="entry name" value="LATE EMBRYOGENESIS ABUNDANT (LEA) HYDROXYPROLINE-RICH GLYCOPROTEIN FAMILY"/>
    <property type="match status" value="1"/>
</dbReference>
<evidence type="ECO:0000256" key="3">
    <source>
        <dbReference type="ARBA" id="ARBA00022989"/>
    </source>
</evidence>
<evidence type="ECO:0000259" key="7">
    <source>
        <dbReference type="Pfam" id="PF03168"/>
    </source>
</evidence>
<gene>
    <name evidence="8" type="ORF">MKW94_008544</name>
</gene>
<feature type="transmembrane region" description="Helical" evidence="6">
    <location>
        <begin position="98"/>
        <end position="120"/>
    </location>
</feature>
<evidence type="ECO:0000256" key="5">
    <source>
        <dbReference type="SAM" id="MobiDB-lite"/>
    </source>
</evidence>
<dbReference type="InterPro" id="IPR044839">
    <property type="entry name" value="NDR1-like"/>
</dbReference>
<dbReference type="GO" id="GO:0005886">
    <property type="term" value="C:plasma membrane"/>
    <property type="evidence" value="ECO:0007669"/>
    <property type="project" value="TreeGrafter"/>
</dbReference>
<comment type="subcellular location">
    <subcellularLocation>
        <location evidence="1">Membrane</location>
        <topology evidence="1">Single-pass membrane protein</topology>
    </subcellularLocation>
</comment>
<evidence type="ECO:0000313" key="8">
    <source>
        <dbReference type="EMBL" id="MCL7027709.1"/>
    </source>
</evidence>
<dbReference type="AlphaFoldDB" id="A0AA41V169"/>
<feature type="domain" description="Late embryogenesis abundant protein LEA-2 subgroup" evidence="7">
    <location>
        <begin position="154"/>
        <end position="231"/>
    </location>
</feature>
<reference evidence="8" key="1">
    <citation type="submission" date="2022-03" db="EMBL/GenBank/DDBJ databases">
        <title>A functionally conserved STORR gene fusion in Papaver species that diverged 16.8 million years ago.</title>
        <authorList>
            <person name="Catania T."/>
        </authorList>
    </citation>
    <scope>NUCLEOTIDE SEQUENCE</scope>
    <source>
        <strain evidence="8">S-191538</strain>
    </source>
</reference>
<evidence type="ECO:0000256" key="2">
    <source>
        <dbReference type="ARBA" id="ARBA00022692"/>
    </source>
</evidence>
<keyword evidence="3 6" id="KW-1133">Transmembrane helix</keyword>
<name>A0AA41V169_PAPNU</name>
<feature type="compositionally biased region" description="Polar residues" evidence="5">
    <location>
        <begin position="37"/>
        <end position="49"/>
    </location>
</feature>
<dbReference type="Proteomes" id="UP001177140">
    <property type="component" value="Unassembled WGS sequence"/>
</dbReference>
<evidence type="ECO:0000256" key="4">
    <source>
        <dbReference type="ARBA" id="ARBA00023136"/>
    </source>
</evidence>
<keyword evidence="2 6" id="KW-0812">Transmembrane</keyword>
<feature type="region of interest" description="Disordered" evidence="5">
    <location>
        <begin position="1"/>
        <end position="85"/>
    </location>
</feature>
<dbReference type="GO" id="GO:0098542">
    <property type="term" value="P:defense response to other organism"/>
    <property type="evidence" value="ECO:0007669"/>
    <property type="project" value="InterPro"/>
</dbReference>
<evidence type="ECO:0000256" key="6">
    <source>
        <dbReference type="SAM" id="Phobius"/>
    </source>
</evidence>
<comment type="caution">
    <text evidence="8">The sequence shown here is derived from an EMBL/GenBank/DDBJ whole genome shotgun (WGS) entry which is preliminary data.</text>
</comment>
<feature type="compositionally biased region" description="Pro residues" evidence="5">
    <location>
        <begin position="54"/>
        <end position="80"/>
    </location>
</feature>
<keyword evidence="9" id="KW-1185">Reference proteome</keyword>
<evidence type="ECO:0000313" key="9">
    <source>
        <dbReference type="Proteomes" id="UP001177140"/>
    </source>
</evidence>